<dbReference type="InterPro" id="IPR027417">
    <property type="entry name" value="P-loop_NTPase"/>
</dbReference>
<evidence type="ECO:0000313" key="5">
    <source>
        <dbReference type="EMBL" id="TWT35666.1"/>
    </source>
</evidence>
<dbReference type="Gene3D" id="3.40.50.300">
    <property type="entry name" value="P-loop containing nucleotide triphosphate hydrolases"/>
    <property type="match status" value="1"/>
</dbReference>
<dbReference type="Pfam" id="PF00005">
    <property type="entry name" value="ABC_tran"/>
    <property type="match status" value="1"/>
</dbReference>
<dbReference type="PANTHER" id="PTHR42939:SF1">
    <property type="entry name" value="ABC TRANSPORTER ATP-BINDING PROTEIN ALBC-RELATED"/>
    <property type="match status" value="1"/>
</dbReference>
<reference evidence="5 6" key="1">
    <citation type="submission" date="2019-02" db="EMBL/GenBank/DDBJ databases">
        <title>Deep-cultivation of Planctomycetes and their phenomic and genomic characterization uncovers novel biology.</title>
        <authorList>
            <person name="Wiegand S."/>
            <person name="Jogler M."/>
            <person name="Boedeker C."/>
            <person name="Pinto D."/>
            <person name="Vollmers J."/>
            <person name="Rivas-Marin E."/>
            <person name="Kohn T."/>
            <person name="Peeters S.H."/>
            <person name="Heuer A."/>
            <person name="Rast P."/>
            <person name="Oberbeckmann S."/>
            <person name="Bunk B."/>
            <person name="Jeske O."/>
            <person name="Meyerdierks A."/>
            <person name="Storesund J.E."/>
            <person name="Kallscheuer N."/>
            <person name="Luecker S."/>
            <person name="Lage O.M."/>
            <person name="Pohl T."/>
            <person name="Merkel B.J."/>
            <person name="Hornburger P."/>
            <person name="Mueller R.-W."/>
            <person name="Bruemmer F."/>
            <person name="Labrenz M."/>
            <person name="Spormann A.M."/>
            <person name="Op Den Camp H."/>
            <person name="Overmann J."/>
            <person name="Amann R."/>
            <person name="Jetten M.S.M."/>
            <person name="Mascher T."/>
            <person name="Medema M.H."/>
            <person name="Devos D.P."/>
            <person name="Kaster A.-K."/>
            <person name="Ovreas L."/>
            <person name="Rohde M."/>
            <person name="Galperin M.Y."/>
            <person name="Jogler C."/>
        </authorList>
    </citation>
    <scope>NUCLEOTIDE SEQUENCE [LARGE SCALE GENOMIC DNA]</scope>
    <source>
        <strain evidence="5 6">KOR34</strain>
    </source>
</reference>
<dbReference type="SMART" id="SM00382">
    <property type="entry name" value="AAA"/>
    <property type="match status" value="1"/>
</dbReference>
<dbReference type="PANTHER" id="PTHR42939">
    <property type="entry name" value="ABC TRANSPORTER ATP-BINDING PROTEIN ALBC-RELATED"/>
    <property type="match status" value="1"/>
</dbReference>
<dbReference type="AlphaFoldDB" id="A0A5C5VAN0"/>
<keyword evidence="3 5" id="KW-0067">ATP-binding</keyword>
<comment type="caution">
    <text evidence="5">The sequence shown here is derived from an EMBL/GenBank/DDBJ whole genome shotgun (WGS) entry which is preliminary data.</text>
</comment>
<feature type="domain" description="ABC transporter" evidence="4">
    <location>
        <begin position="2"/>
        <end position="232"/>
    </location>
</feature>
<dbReference type="OrthoDB" id="9795548at2"/>
<dbReference type="EC" id="3.6.3.-" evidence="5"/>
<dbReference type="CDD" id="cd03230">
    <property type="entry name" value="ABC_DR_subfamily_A"/>
    <property type="match status" value="1"/>
</dbReference>
<keyword evidence="2" id="KW-0547">Nucleotide-binding</keyword>
<evidence type="ECO:0000256" key="2">
    <source>
        <dbReference type="ARBA" id="ARBA00022741"/>
    </source>
</evidence>
<keyword evidence="6" id="KW-1185">Reference proteome</keyword>
<sequence length="254" mass="27845">MIEFQDVSRTYGDKLAVNGLSLSIKSGELFSMLGHNGAGKTTSIKMIVGLLRPSEGTVTVGGYDVVTQTRDAAQLIGYVPDQPYLYEKLSGREFLRFVAEMHGLGPDAVRDGLDREIERFGLAEFVDDLTESYSHGMKQRTVFASALLHNPSVLVVDEPMVGLDPQSIRLVKDLFRSETRDGLCVLMSTHTLTAAEEVSDRIGVMDHGSMIFKGTVKELQALHPHQDATLETLYLKMLSPDQDGGGEQEPRSVG</sequence>
<accession>A0A5C5VAN0</accession>
<evidence type="ECO:0000256" key="3">
    <source>
        <dbReference type="ARBA" id="ARBA00022840"/>
    </source>
</evidence>
<dbReference type="RefSeq" id="WP_146562014.1">
    <property type="nucleotide sequence ID" value="NZ_SIHJ01000001.1"/>
</dbReference>
<dbReference type="SUPFAM" id="SSF52540">
    <property type="entry name" value="P-loop containing nucleoside triphosphate hydrolases"/>
    <property type="match status" value="1"/>
</dbReference>
<name>A0A5C5VAN0_9BACT</name>
<organism evidence="5 6">
    <name type="scientific">Posidoniimonas corsicana</name>
    <dbReference type="NCBI Taxonomy" id="1938618"/>
    <lineage>
        <taxon>Bacteria</taxon>
        <taxon>Pseudomonadati</taxon>
        <taxon>Planctomycetota</taxon>
        <taxon>Planctomycetia</taxon>
        <taxon>Pirellulales</taxon>
        <taxon>Lacipirellulaceae</taxon>
        <taxon>Posidoniimonas</taxon>
    </lineage>
</organism>
<dbReference type="PROSITE" id="PS50893">
    <property type="entry name" value="ABC_TRANSPORTER_2"/>
    <property type="match status" value="1"/>
</dbReference>
<proteinExistence type="predicted"/>
<dbReference type="InterPro" id="IPR003593">
    <property type="entry name" value="AAA+_ATPase"/>
</dbReference>
<evidence type="ECO:0000259" key="4">
    <source>
        <dbReference type="PROSITE" id="PS50893"/>
    </source>
</evidence>
<gene>
    <name evidence="5" type="primary">yxlF_1</name>
    <name evidence="5" type="ORF">KOR34_05600</name>
</gene>
<dbReference type="Proteomes" id="UP000316714">
    <property type="component" value="Unassembled WGS sequence"/>
</dbReference>
<keyword evidence="5" id="KW-0378">Hydrolase</keyword>
<keyword evidence="1" id="KW-0813">Transport</keyword>
<evidence type="ECO:0000256" key="1">
    <source>
        <dbReference type="ARBA" id="ARBA00022448"/>
    </source>
</evidence>
<dbReference type="InterPro" id="IPR003439">
    <property type="entry name" value="ABC_transporter-like_ATP-bd"/>
</dbReference>
<dbReference type="InterPro" id="IPR051782">
    <property type="entry name" value="ABC_Transporter_VariousFunc"/>
</dbReference>
<dbReference type="GO" id="GO:0016887">
    <property type="term" value="F:ATP hydrolysis activity"/>
    <property type="evidence" value="ECO:0007669"/>
    <property type="project" value="InterPro"/>
</dbReference>
<evidence type="ECO:0000313" key="6">
    <source>
        <dbReference type="Proteomes" id="UP000316714"/>
    </source>
</evidence>
<protein>
    <submittedName>
        <fullName evidence="5">Putative ABC transporter ATP-binding protein YxlF</fullName>
        <ecNumber evidence="5">3.6.3.-</ecNumber>
    </submittedName>
</protein>
<dbReference type="EMBL" id="SIHJ01000001">
    <property type="protein sequence ID" value="TWT35666.1"/>
    <property type="molecule type" value="Genomic_DNA"/>
</dbReference>
<dbReference type="GO" id="GO:0005524">
    <property type="term" value="F:ATP binding"/>
    <property type="evidence" value="ECO:0007669"/>
    <property type="project" value="UniProtKB-KW"/>
</dbReference>